<accession>A0A7G7BKV7</accession>
<dbReference type="AlphaFoldDB" id="A0A7G7BKV7"/>
<organism evidence="2 3">
    <name type="scientific">Streptomyces finlayi</name>
    <dbReference type="NCBI Taxonomy" id="67296"/>
    <lineage>
        <taxon>Bacteria</taxon>
        <taxon>Bacillati</taxon>
        <taxon>Actinomycetota</taxon>
        <taxon>Actinomycetes</taxon>
        <taxon>Kitasatosporales</taxon>
        <taxon>Streptomycetaceae</taxon>
        <taxon>Streptomyces</taxon>
    </lineage>
</organism>
<feature type="signal peptide" evidence="1">
    <location>
        <begin position="1"/>
        <end position="34"/>
    </location>
</feature>
<dbReference type="PROSITE" id="PS51257">
    <property type="entry name" value="PROKAR_LIPOPROTEIN"/>
    <property type="match status" value="1"/>
</dbReference>
<keyword evidence="1" id="KW-0732">Signal</keyword>
<dbReference type="EMBL" id="CP045702">
    <property type="protein sequence ID" value="QNE75972.1"/>
    <property type="molecule type" value="Genomic_DNA"/>
</dbReference>
<name>A0A7G7BKV7_9ACTN</name>
<protein>
    <submittedName>
        <fullName evidence="2">Uncharacterized protein</fullName>
    </submittedName>
</protein>
<reference evidence="3" key="1">
    <citation type="submission" date="2019-10" db="EMBL/GenBank/DDBJ databases">
        <title>Antimicrobial potential of Antarctic Bacteria.</title>
        <authorList>
            <person name="Benaud N."/>
            <person name="Edwards R.J."/>
            <person name="Ferrari B.C."/>
        </authorList>
    </citation>
    <scope>NUCLEOTIDE SEQUENCE [LARGE SCALE GENOMIC DNA]</scope>
    <source>
        <strain evidence="3">NBSH44</strain>
    </source>
</reference>
<feature type="chain" id="PRO_5028832249" evidence="1">
    <location>
        <begin position="35"/>
        <end position="80"/>
    </location>
</feature>
<evidence type="ECO:0000313" key="3">
    <source>
        <dbReference type="Proteomes" id="UP000515307"/>
    </source>
</evidence>
<evidence type="ECO:0000313" key="2">
    <source>
        <dbReference type="EMBL" id="QNE75972.1"/>
    </source>
</evidence>
<dbReference type="RefSeq" id="WP_185299467.1">
    <property type="nucleotide sequence ID" value="NZ_CP045702.1"/>
</dbReference>
<evidence type="ECO:0000256" key="1">
    <source>
        <dbReference type="SAM" id="SignalP"/>
    </source>
</evidence>
<sequence>MRTRTCTRTRTTVTAALAATLLLAALSACTRSEAEVRATCERALDNHSTLSNRPKACQDVPDESYRTLLLVYDLKAEGLD</sequence>
<dbReference type="KEGG" id="sfiy:F0344_16195"/>
<dbReference type="Proteomes" id="UP000515307">
    <property type="component" value="Chromosome"/>
</dbReference>
<keyword evidence="3" id="KW-1185">Reference proteome</keyword>
<gene>
    <name evidence="2" type="ORF">F0344_16195</name>
</gene>
<proteinExistence type="predicted"/>